<dbReference type="EMBL" id="GBXM01028267">
    <property type="protein sequence ID" value="JAH80310.1"/>
    <property type="molecule type" value="Transcribed_RNA"/>
</dbReference>
<name>A0A0E9VHS5_ANGAN</name>
<dbReference type="EMBL" id="GBXM01031602">
    <property type="protein sequence ID" value="JAH76975.1"/>
    <property type="molecule type" value="Transcribed_RNA"/>
</dbReference>
<sequence>MRKYLFDQEEILCPTCLVTASVHYRTW</sequence>
<evidence type="ECO:0000313" key="1">
    <source>
        <dbReference type="EMBL" id="JAH76975.1"/>
    </source>
</evidence>
<proteinExistence type="predicted"/>
<dbReference type="AlphaFoldDB" id="A0A0E9VHS5"/>
<accession>A0A0E9VHS5</accession>
<protein>
    <submittedName>
        <fullName evidence="1">Uncharacterized protein</fullName>
    </submittedName>
</protein>
<organism evidence="1">
    <name type="scientific">Anguilla anguilla</name>
    <name type="common">European freshwater eel</name>
    <name type="synonym">Muraena anguilla</name>
    <dbReference type="NCBI Taxonomy" id="7936"/>
    <lineage>
        <taxon>Eukaryota</taxon>
        <taxon>Metazoa</taxon>
        <taxon>Chordata</taxon>
        <taxon>Craniata</taxon>
        <taxon>Vertebrata</taxon>
        <taxon>Euteleostomi</taxon>
        <taxon>Actinopterygii</taxon>
        <taxon>Neopterygii</taxon>
        <taxon>Teleostei</taxon>
        <taxon>Anguilliformes</taxon>
        <taxon>Anguillidae</taxon>
        <taxon>Anguilla</taxon>
    </lineage>
</organism>
<reference evidence="1" key="1">
    <citation type="submission" date="2014-11" db="EMBL/GenBank/DDBJ databases">
        <authorList>
            <person name="Amaro Gonzalez C."/>
        </authorList>
    </citation>
    <scope>NUCLEOTIDE SEQUENCE</scope>
</reference>
<reference evidence="1" key="2">
    <citation type="journal article" date="2015" name="Fish Shellfish Immunol.">
        <title>Early steps in the European eel (Anguilla anguilla)-Vibrio vulnificus interaction in the gills: Role of the RtxA13 toxin.</title>
        <authorList>
            <person name="Callol A."/>
            <person name="Pajuelo D."/>
            <person name="Ebbesson L."/>
            <person name="Teles M."/>
            <person name="MacKenzie S."/>
            <person name="Amaro C."/>
        </authorList>
    </citation>
    <scope>NUCLEOTIDE SEQUENCE</scope>
</reference>